<protein>
    <submittedName>
        <fullName evidence="2">Uncharacterized protein</fullName>
    </submittedName>
</protein>
<dbReference type="RefSeq" id="WP_003740241.1">
    <property type="nucleotide sequence ID" value="NZ_CP090058.1"/>
</dbReference>
<organism evidence="2 3">
    <name type="scientific">Listeria monocytogenes</name>
    <dbReference type="NCBI Taxonomy" id="1639"/>
    <lineage>
        <taxon>Bacteria</taxon>
        <taxon>Bacillati</taxon>
        <taxon>Bacillota</taxon>
        <taxon>Bacilli</taxon>
        <taxon>Bacillales</taxon>
        <taxon>Listeriaceae</taxon>
        <taxon>Listeria</taxon>
    </lineage>
</organism>
<keyword evidence="1" id="KW-1133">Transmembrane helix</keyword>
<sequence length="106" mass="12288">MEGRKVLRVPSEVNAKQKWSKLQVKDGIIIIASIGLGYILSKPIPLNKLVAPFFIASFPSILYFLLLPNDEVPQKKNYQVILTVLRKRHIVYRRESRAELEERRNS</sequence>
<feature type="transmembrane region" description="Helical" evidence="1">
    <location>
        <begin position="50"/>
        <end position="67"/>
    </location>
</feature>
<keyword evidence="1" id="KW-0812">Transmembrane</keyword>
<feature type="transmembrane region" description="Helical" evidence="1">
    <location>
        <begin position="27"/>
        <end position="44"/>
    </location>
</feature>
<dbReference type="Proteomes" id="UP000524387">
    <property type="component" value="Unassembled WGS sequence"/>
</dbReference>
<comment type="caution">
    <text evidence="2">The sequence shown here is derived from an EMBL/GenBank/DDBJ whole genome shotgun (WGS) entry which is preliminary data.</text>
</comment>
<accession>A0A823J078</accession>
<proteinExistence type="predicted"/>
<dbReference type="EMBL" id="AABEKN010000008">
    <property type="protein sequence ID" value="EAG9355032.1"/>
    <property type="molecule type" value="Genomic_DNA"/>
</dbReference>
<dbReference type="AlphaFoldDB" id="A0A823J078"/>
<evidence type="ECO:0000313" key="3">
    <source>
        <dbReference type="Proteomes" id="UP000524387"/>
    </source>
</evidence>
<evidence type="ECO:0000313" key="2">
    <source>
        <dbReference type="EMBL" id="EAG9355032.1"/>
    </source>
</evidence>
<reference evidence="2 3" key="1">
    <citation type="submission" date="2019-04" db="EMBL/GenBank/DDBJ databases">
        <authorList>
            <consortium name="GenomeTrakr network: Whole genome sequencing for foodborne pathogen traceback"/>
        </authorList>
    </citation>
    <scope>NUCLEOTIDE SEQUENCE [LARGE SCALE GENOMIC DNA]</scope>
    <source>
        <strain evidence="2 3">CFSAN072502</strain>
    </source>
</reference>
<name>A0A823J078_LISMN</name>
<gene>
    <name evidence="2" type="ORF">CW895_14660</name>
</gene>
<evidence type="ECO:0000256" key="1">
    <source>
        <dbReference type="SAM" id="Phobius"/>
    </source>
</evidence>
<keyword evidence="1" id="KW-0472">Membrane</keyword>